<dbReference type="KEGG" id="gdi:GDI1496"/>
<dbReference type="AlphaFoldDB" id="A9HG20"/>
<dbReference type="EMBL" id="AM889285">
    <property type="protein sequence ID" value="CAP55439.1"/>
    <property type="molecule type" value="Genomic_DNA"/>
</dbReference>
<keyword evidence="3" id="KW-1185">Reference proteome</keyword>
<evidence type="ECO:0000256" key="1">
    <source>
        <dbReference type="SAM" id="Phobius"/>
    </source>
</evidence>
<protein>
    <submittedName>
        <fullName evidence="2">Putative membrane protein</fullName>
    </submittedName>
</protein>
<feature type="transmembrane region" description="Helical" evidence="1">
    <location>
        <begin position="12"/>
        <end position="34"/>
    </location>
</feature>
<name>A9HG20_GLUDA</name>
<feature type="transmembrane region" description="Helical" evidence="1">
    <location>
        <begin position="147"/>
        <end position="168"/>
    </location>
</feature>
<reference evidence="2 3" key="1">
    <citation type="journal article" date="2009" name="BMC Genomics">
        <title>Complete genome sequence of the sugarcane nitrogen-fixing endophyte Gluconacetobacter diazotrophicus Pal5.</title>
        <authorList>
            <person name="Bertalan M."/>
            <person name="Albano R."/>
            <person name="Padua V."/>
            <person name="Rouws L."/>
            <person name="Rojas C."/>
            <person name="Hemerly A."/>
            <person name="Teixeira K."/>
            <person name="Schwab S."/>
            <person name="Araujo J."/>
            <person name="Oliveira A."/>
            <person name="Franca L."/>
            <person name="Magalhaes V."/>
            <person name="Alqueres S."/>
            <person name="Cardoso A."/>
            <person name="Almeida W."/>
            <person name="Loureiro M.M."/>
            <person name="Nogueira E."/>
            <person name="Cidade D."/>
            <person name="Oliveira D."/>
            <person name="Simao T."/>
            <person name="Macedo J."/>
            <person name="Valadao A."/>
            <person name="Dreschsel M."/>
            <person name="Freitas F."/>
            <person name="Vidal M."/>
            <person name="Guedes H."/>
            <person name="Rodrigues E."/>
            <person name="Meneses C."/>
            <person name="Brioso P."/>
            <person name="Pozzer L."/>
            <person name="Figueiredo D."/>
            <person name="Montano H."/>
            <person name="Junior J."/>
            <person name="Filho G."/>
            <person name="Flores V."/>
            <person name="Ferreira B."/>
            <person name="Branco A."/>
            <person name="Gonzalez P."/>
            <person name="Guillobel H."/>
            <person name="Lemos M."/>
            <person name="Seibel L."/>
            <person name="Macedo J."/>
            <person name="Alves-Ferreira M."/>
            <person name="Sachetto-Martins G."/>
            <person name="Coelho A."/>
            <person name="Santos E."/>
            <person name="Amaral G."/>
            <person name="Neves A."/>
            <person name="Pacheco A.B."/>
            <person name="Carvalho D."/>
            <person name="Lery L."/>
            <person name="Bisch P."/>
            <person name="Rossle S.C."/>
            <person name="Urmenyi T."/>
            <person name="Kruger W.V."/>
            <person name="Martins O."/>
            <person name="Baldani J.I."/>
            <person name="Ferreira P.C."/>
        </authorList>
    </citation>
    <scope>NUCLEOTIDE SEQUENCE [LARGE SCALE GENOMIC DNA]</scope>
    <source>
        <strain evidence="3">ATCC 49037 / DSM 5601 / CCUG 37298 / CIP 103539 / LMG 7603 / PAl5</strain>
    </source>
</reference>
<keyword evidence="1" id="KW-0472">Membrane</keyword>
<gene>
    <name evidence="2" type="ordered locus">GDI1496</name>
</gene>
<dbReference type="Proteomes" id="UP000001176">
    <property type="component" value="Chromosome"/>
</dbReference>
<feature type="transmembrane region" description="Helical" evidence="1">
    <location>
        <begin position="69"/>
        <end position="88"/>
    </location>
</feature>
<organism evidence="2 3">
    <name type="scientific">Gluconacetobacter diazotrophicus (strain ATCC 49037 / DSM 5601 / CCUG 37298 / CIP 103539 / LMG 7603 / PAl5)</name>
    <dbReference type="NCBI Taxonomy" id="272568"/>
    <lineage>
        <taxon>Bacteria</taxon>
        <taxon>Pseudomonadati</taxon>
        <taxon>Pseudomonadota</taxon>
        <taxon>Alphaproteobacteria</taxon>
        <taxon>Acetobacterales</taxon>
        <taxon>Acetobacteraceae</taxon>
        <taxon>Gluconacetobacter</taxon>
    </lineage>
</organism>
<feature type="transmembrane region" description="Helical" evidence="1">
    <location>
        <begin position="46"/>
        <end position="63"/>
    </location>
</feature>
<proteinExistence type="predicted"/>
<keyword evidence="1" id="KW-0812">Transmembrane</keyword>
<accession>A9HG20</accession>
<evidence type="ECO:0000313" key="3">
    <source>
        <dbReference type="Proteomes" id="UP000001176"/>
    </source>
</evidence>
<sequence>MSRRGKNRRFMTNYILAFTIASMFYLIWIFTFTIRPSATICAHREVVSATLIPAFVFIIAGIIVLRSEWYFVLVAYVFVLFGLYMWHYRTRYRAMNKHLETYQEEKSRVIMSVFKHKGDPATMWAKLGPDPSKDPGWKKSYIETLGMMNAISASVAFVAIASILLTYITMS</sequence>
<evidence type="ECO:0000313" key="2">
    <source>
        <dbReference type="EMBL" id="CAP55439.1"/>
    </source>
</evidence>
<keyword evidence="1" id="KW-1133">Transmembrane helix</keyword>